<comment type="caution">
    <text evidence="1">The sequence shown here is derived from an EMBL/GenBank/DDBJ whole genome shotgun (WGS) entry which is preliminary data.</text>
</comment>
<dbReference type="EMBL" id="AAOG01000002">
    <property type="protein sequence ID" value="EAR12767.1"/>
    <property type="molecule type" value="Genomic_DNA"/>
</dbReference>
<sequence length="106" mass="12078">MKNTTTEPTPIKEIEMQQQLKLIDGKFTKSEALDIVNSVVDVKVNFHKLQRWSINEGNIKDECTYDNTRILELIADKMSCKEFLSSFSGSDANIKITSTIHISIEK</sequence>
<dbReference type="STRING" id="313594.PI23P_09075"/>
<organism evidence="1 2">
    <name type="scientific">Polaribacter irgensii 23-P</name>
    <dbReference type="NCBI Taxonomy" id="313594"/>
    <lineage>
        <taxon>Bacteria</taxon>
        <taxon>Pseudomonadati</taxon>
        <taxon>Bacteroidota</taxon>
        <taxon>Flavobacteriia</taxon>
        <taxon>Flavobacteriales</taxon>
        <taxon>Flavobacteriaceae</taxon>
    </lineage>
</organism>
<dbReference type="AlphaFoldDB" id="A4C024"/>
<accession>A4C024</accession>
<gene>
    <name evidence="1" type="ORF">PI23P_09075</name>
</gene>
<reference evidence="1 2" key="1">
    <citation type="submission" date="2006-02" db="EMBL/GenBank/DDBJ databases">
        <authorList>
            <person name="Murray A."/>
            <person name="Staley J."/>
            <person name="Ferriera S."/>
            <person name="Johnson J."/>
            <person name="Kravitz S."/>
            <person name="Halpern A."/>
            <person name="Remington K."/>
            <person name="Beeson K."/>
            <person name="Tran B."/>
            <person name="Rogers Y.-H."/>
            <person name="Friedman R."/>
            <person name="Venter J.C."/>
        </authorList>
    </citation>
    <scope>NUCLEOTIDE SEQUENCE [LARGE SCALE GENOMIC DNA]</scope>
    <source>
        <strain evidence="1 2">23-P</strain>
    </source>
</reference>
<protein>
    <submittedName>
        <fullName evidence="1">Uncharacterized protein</fullName>
    </submittedName>
</protein>
<dbReference type="HOGENOM" id="CLU_176267_0_0_10"/>
<evidence type="ECO:0000313" key="2">
    <source>
        <dbReference type="Proteomes" id="UP000003053"/>
    </source>
</evidence>
<keyword evidence="2" id="KW-1185">Reference proteome</keyword>
<name>A4C024_9FLAO</name>
<dbReference type="Proteomes" id="UP000003053">
    <property type="component" value="Unassembled WGS sequence"/>
</dbReference>
<dbReference type="eggNOG" id="ENOG5033BPP">
    <property type="taxonomic scope" value="Bacteria"/>
</dbReference>
<evidence type="ECO:0000313" key="1">
    <source>
        <dbReference type="EMBL" id="EAR12767.1"/>
    </source>
</evidence>
<dbReference type="RefSeq" id="WP_004570435.1">
    <property type="nucleotide sequence ID" value="NZ_CH724148.1"/>
</dbReference>
<proteinExistence type="predicted"/>